<sequence>MVNSASHSSSLHSAPKANACATDIRNIAAKNINAVHIPRAMKTIFSTDGLLPKDRFRHWREICEDRLVPMEQRSLDDGQFDATIDGISIGGLDFTRFALRNLRASTTPRTLRHENHKTDYLFMSIVLNGTVKAEQNDRSSTDGTGDFAIRDTNTPWTIEHDGYSEVLAIAIPRARIEDVLGPARLFASLTVEGHQPVATLARSFLTRMLDQADRMRPEVAERMAGVGIDLVVASLAERIAREVPEPVHGSLVVQRAKAHVEANLHDQTLDPPQLAAAVGVSLRRLQQLFQERGQHISDWIWRRRLEVASKRLSDPACAHLPIGMVAYEAGFTSQAHFSRRFKKHHGMSPLEYRHAAILQNRR</sequence>
<evidence type="ECO:0000256" key="2">
    <source>
        <dbReference type="ARBA" id="ARBA00023125"/>
    </source>
</evidence>
<dbReference type="InterPro" id="IPR035418">
    <property type="entry name" value="AraC-bd_2"/>
</dbReference>
<dbReference type="InterPro" id="IPR018062">
    <property type="entry name" value="HTH_AraC-typ_CS"/>
</dbReference>
<dbReference type="PANTHER" id="PTHR46796:SF6">
    <property type="entry name" value="ARAC SUBFAMILY"/>
    <property type="match status" value="1"/>
</dbReference>
<dbReference type="Gene3D" id="1.10.10.60">
    <property type="entry name" value="Homeodomain-like"/>
    <property type="match status" value="1"/>
</dbReference>
<proteinExistence type="predicted"/>
<dbReference type="PRINTS" id="PR00032">
    <property type="entry name" value="HTHARAC"/>
</dbReference>
<dbReference type="Pfam" id="PF14525">
    <property type="entry name" value="AraC_binding_2"/>
    <property type="match status" value="1"/>
</dbReference>
<keyword evidence="1" id="KW-0805">Transcription regulation</keyword>
<dbReference type="Pfam" id="PF12833">
    <property type="entry name" value="HTH_18"/>
    <property type="match status" value="1"/>
</dbReference>
<dbReference type="PROSITE" id="PS00041">
    <property type="entry name" value="HTH_ARAC_FAMILY_1"/>
    <property type="match status" value="1"/>
</dbReference>
<evidence type="ECO:0000259" key="4">
    <source>
        <dbReference type="PROSITE" id="PS01124"/>
    </source>
</evidence>
<dbReference type="PANTHER" id="PTHR46796">
    <property type="entry name" value="HTH-TYPE TRANSCRIPTIONAL ACTIVATOR RHAS-RELATED"/>
    <property type="match status" value="1"/>
</dbReference>
<evidence type="ECO:0000256" key="3">
    <source>
        <dbReference type="ARBA" id="ARBA00023163"/>
    </source>
</evidence>
<protein>
    <submittedName>
        <fullName evidence="5">AraC-like DNA-binding protein</fullName>
    </submittedName>
</protein>
<reference evidence="5 6" key="1">
    <citation type="submission" date="2020-08" db="EMBL/GenBank/DDBJ databases">
        <title>Genomic Encyclopedia of Type Strains, Phase IV (KMG-IV): sequencing the most valuable type-strain genomes for metagenomic binning, comparative biology and taxonomic classification.</title>
        <authorList>
            <person name="Goeker M."/>
        </authorList>
    </citation>
    <scope>NUCLEOTIDE SEQUENCE [LARGE SCALE GENOMIC DNA]</scope>
    <source>
        <strain evidence="5 6">DSM 5686</strain>
    </source>
</reference>
<dbReference type="EMBL" id="JACJIM010000002">
    <property type="protein sequence ID" value="MBA9061681.1"/>
    <property type="molecule type" value="Genomic_DNA"/>
</dbReference>
<keyword evidence="2" id="KW-0238">DNA-binding</keyword>
<keyword evidence="6" id="KW-1185">Reference proteome</keyword>
<comment type="caution">
    <text evidence="5">The sequence shown here is derived from an EMBL/GenBank/DDBJ whole genome shotgun (WGS) entry which is preliminary data.</text>
</comment>
<evidence type="ECO:0000313" key="6">
    <source>
        <dbReference type="Proteomes" id="UP000565455"/>
    </source>
</evidence>
<dbReference type="SUPFAM" id="SSF46689">
    <property type="entry name" value="Homeodomain-like"/>
    <property type="match status" value="1"/>
</dbReference>
<keyword evidence="3" id="KW-0804">Transcription</keyword>
<dbReference type="InterPro" id="IPR009057">
    <property type="entry name" value="Homeodomain-like_sf"/>
</dbReference>
<evidence type="ECO:0000256" key="1">
    <source>
        <dbReference type="ARBA" id="ARBA00023015"/>
    </source>
</evidence>
<accession>A0ABR6D6F9</accession>
<feature type="domain" description="HTH araC/xylS-type" evidence="4">
    <location>
        <begin position="254"/>
        <end position="355"/>
    </location>
</feature>
<dbReference type="PROSITE" id="PS01124">
    <property type="entry name" value="HTH_ARAC_FAMILY_2"/>
    <property type="match status" value="1"/>
</dbReference>
<dbReference type="SMART" id="SM00342">
    <property type="entry name" value="HTH_ARAC"/>
    <property type="match status" value="1"/>
</dbReference>
<dbReference type="Proteomes" id="UP000565455">
    <property type="component" value="Unassembled WGS sequence"/>
</dbReference>
<name>A0ABR6D6F9_9HYPH</name>
<evidence type="ECO:0000313" key="5">
    <source>
        <dbReference type="EMBL" id="MBA9061681.1"/>
    </source>
</evidence>
<dbReference type="InterPro" id="IPR020449">
    <property type="entry name" value="Tscrpt_reg_AraC-type_HTH"/>
</dbReference>
<gene>
    <name evidence="5" type="ORF">GGQ91_001058</name>
</gene>
<organism evidence="5 6">
    <name type="scientific">Methylobacterium fujisawaense</name>
    <dbReference type="NCBI Taxonomy" id="107400"/>
    <lineage>
        <taxon>Bacteria</taxon>
        <taxon>Pseudomonadati</taxon>
        <taxon>Pseudomonadota</taxon>
        <taxon>Alphaproteobacteria</taxon>
        <taxon>Hyphomicrobiales</taxon>
        <taxon>Methylobacteriaceae</taxon>
        <taxon>Methylobacterium</taxon>
    </lineage>
</organism>
<dbReference type="InterPro" id="IPR050204">
    <property type="entry name" value="AraC_XylS_family_regulators"/>
</dbReference>
<dbReference type="InterPro" id="IPR018060">
    <property type="entry name" value="HTH_AraC"/>
</dbReference>